<protein>
    <submittedName>
        <fullName evidence="1">Uncharacterized protein</fullName>
    </submittedName>
</protein>
<proteinExistence type="predicted"/>
<name>H3SJR7_9BACL</name>
<reference evidence="1 2" key="1">
    <citation type="journal article" date="2012" name="J. Bacteriol.">
        <title>Genome Sequence of the Pattern-Forming Social Bacterium Paenibacillus dendritiformis C454 Chiral Morphotype.</title>
        <authorList>
            <person name="Sirota-Madi A."/>
            <person name="Olender T."/>
            <person name="Helman Y."/>
            <person name="Brainis I."/>
            <person name="Finkelshtein A."/>
            <person name="Roth D."/>
            <person name="Hagai E."/>
            <person name="Leshkowitz D."/>
            <person name="Brodsky L."/>
            <person name="Galatenko V."/>
            <person name="Nikolaev V."/>
            <person name="Gutnick D.L."/>
            <person name="Lancet D."/>
            <person name="Ben-Jacob E."/>
        </authorList>
    </citation>
    <scope>NUCLEOTIDE SEQUENCE [LARGE SCALE GENOMIC DNA]</scope>
    <source>
        <strain evidence="1 2">C454</strain>
    </source>
</reference>
<dbReference type="Proteomes" id="UP000003900">
    <property type="component" value="Unassembled WGS sequence"/>
</dbReference>
<evidence type="ECO:0000313" key="2">
    <source>
        <dbReference type="Proteomes" id="UP000003900"/>
    </source>
</evidence>
<sequence length="133" mass="15231">MLTVDKVRLAQQGDCEAFIRLVTGMELNKEDLFVWVEAKTNEVESAQWGKEEQTFGSAEEKEKKFKKPMYTDEEAITTMNPLMKKIFGVDLTGYQVEVDKDWYKFSKKGSPTVSGVINEKGKVFLVFQSTETK</sequence>
<dbReference type="AlphaFoldDB" id="H3SJR7"/>
<dbReference type="PATRIC" id="fig|1131935.3.peg.3939"/>
<comment type="caution">
    <text evidence="1">The sequence shown here is derived from an EMBL/GenBank/DDBJ whole genome shotgun (WGS) entry which is preliminary data.</text>
</comment>
<keyword evidence="2" id="KW-1185">Reference proteome</keyword>
<organism evidence="1 2">
    <name type="scientific">Paenibacillus dendritiformis C454</name>
    <dbReference type="NCBI Taxonomy" id="1131935"/>
    <lineage>
        <taxon>Bacteria</taxon>
        <taxon>Bacillati</taxon>
        <taxon>Bacillota</taxon>
        <taxon>Bacilli</taxon>
        <taxon>Bacillales</taxon>
        <taxon>Paenibacillaceae</taxon>
        <taxon>Paenibacillus</taxon>
    </lineage>
</organism>
<dbReference type="RefSeq" id="WP_006678290.1">
    <property type="nucleotide sequence ID" value="NZ_AHKH01000060.1"/>
</dbReference>
<dbReference type="EMBL" id="AHKH01000060">
    <property type="protein sequence ID" value="EHQ60687.1"/>
    <property type="molecule type" value="Genomic_DNA"/>
</dbReference>
<accession>H3SJR7</accession>
<gene>
    <name evidence="1" type="ORF">PDENDC454_18973</name>
</gene>
<evidence type="ECO:0000313" key="1">
    <source>
        <dbReference type="EMBL" id="EHQ60687.1"/>
    </source>
</evidence>